<proteinExistence type="predicted"/>
<reference evidence="1 2" key="1">
    <citation type="submission" date="2016-10" db="EMBL/GenBank/DDBJ databases">
        <authorList>
            <person name="de Groot N.N."/>
        </authorList>
    </citation>
    <scope>NUCLEOTIDE SEQUENCE [LARGE SCALE GENOMIC DNA]</scope>
    <source>
        <strain evidence="1 2">RK1</strain>
    </source>
</reference>
<evidence type="ECO:0000313" key="1">
    <source>
        <dbReference type="EMBL" id="SFJ92251.1"/>
    </source>
</evidence>
<dbReference type="EMBL" id="FOQO01000016">
    <property type="protein sequence ID" value="SFJ92251.1"/>
    <property type="molecule type" value="Genomic_DNA"/>
</dbReference>
<keyword evidence="2" id="KW-1185">Reference proteome</keyword>
<dbReference type="STRING" id="1477437.SAMN05444682_11632"/>
<evidence type="ECO:0000313" key="2">
    <source>
        <dbReference type="Proteomes" id="UP000198670"/>
    </source>
</evidence>
<dbReference type="AlphaFoldDB" id="A0A1I3VDM7"/>
<dbReference type="RefSeq" id="WP_090632310.1">
    <property type="nucleotide sequence ID" value="NZ_FOQO01000016.1"/>
</dbReference>
<dbReference type="Proteomes" id="UP000198670">
    <property type="component" value="Unassembled WGS sequence"/>
</dbReference>
<accession>A0A1I3VDM7</accession>
<dbReference type="OrthoDB" id="5187599at2"/>
<name>A0A1I3VDM7_9SPHI</name>
<sequence>MKLVQVFVPLTDNDGNRFSESYFETLKSDLNEKFGGVTVYKQMPIEGFWKETEKKTEKDVLAIFEVLVDVMDTPYWKQLKVQLETNFRQKDLLIRYWEVMMI</sequence>
<organism evidence="1 2">
    <name type="scientific">Parapedobacter indicus</name>
    <dbReference type="NCBI Taxonomy" id="1477437"/>
    <lineage>
        <taxon>Bacteria</taxon>
        <taxon>Pseudomonadati</taxon>
        <taxon>Bacteroidota</taxon>
        <taxon>Sphingobacteriia</taxon>
        <taxon>Sphingobacteriales</taxon>
        <taxon>Sphingobacteriaceae</taxon>
        <taxon>Parapedobacter</taxon>
    </lineage>
</organism>
<protein>
    <submittedName>
        <fullName evidence="1">Uncharacterized protein</fullName>
    </submittedName>
</protein>
<gene>
    <name evidence="1" type="ORF">SAMN05444682_11632</name>
</gene>